<keyword evidence="1" id="KW-0472">Membrane</keyword>
<evidence type="ECO:0000256" key="1">
    <source>
        <dbReference type="SAM" id="Phobius"/>
    </source>
</evidence>
<accession>A0ABN8M3G0</accession>
<feature type="transmembrane region" description="Helical" evidence="1">
    <location>
        <begin position="296"/>
        <end position="315"/>
    </location>
</feature>
<feature type="transmembrane region" description="Helical" evidence="1">
    <location>
        <begin position="93"/>
        <end position="120"/>
    </location>
</feature>
<keyword evidence="3" id="KW-1185">Reference proteome</keyword>
<proteinExistence type="predicted"/>
<feature type="transmembrane region" description="Helical" evidence="1">
    <location>
        <begin position="264"/>
        <end position="284"/>
    </location>
</feature>
<feature type="transmembrane region" description="Helical" evidence="1">
    <location>
        <begin position="132"/>
        <end position="155"/>
    </location>
</feature>
<dbReference type="EMBL" id="CALNXI010000290">
    <property type="protein sequence ID" value="CAH3024120.1"/>
    <property type="molecule type" value="Genomic_DNA"/>
</dbReference>
<gene>
    <name evidence="2" type="ORF">PEVE_00021713</name>
</gene>
<evidence type="ECO:0000313" key="2">
    <source>
        <dbReference type="EMBL" id="CAH3024120.1"/>
    </source>
</evidence>
<feature type="transmembrane region" description="Helical" evidence="1">
    <location>
        <begin position="167"/>
        <end position="187"/>
    </location>
</feature>
<reference evidence="2 3" key="1">
    <citation type="submission" date="2022-05" db="EMBL/GenBank/DDBJ databases">
        <authorList>
            <consortium name="Genoscope - CEA"/>
            <person name="William W."/>
        </authorList>
    </citation>
    <scope>NUCLEOTIDE SEQUENCE [LARGE SCALE GENOMIC DNA]</scope>
</reference>
<keyword evidence="1" id="KW-0812">Transmembrane</keyword>
<dbReference type="Proteomes" id="UP001159427">
    <property type="component" value="Unassembled WGS sequence"/>
</dbReference>
<name>A0ABN8M3G0_9CNID</name>
<evidence type="ECO:0000313" key="3">
    <source>
        <dbReference type="Proteomes" id="UP001159427"/>
    </source>
</evidence>
<organism evidence="2 3">
    <name type="scientific">Porites evermanni</name>
    <dbReference type="NCBI Taxonomy" id="104178"/>
    <lineage>
        <taxon>Eukaryota</taxon>
        <taxon>Metazoa</taxon>
        <taxon>Cnidaria</taxon>
        <taxon>Anthozoa</taxon>
        <taxon>Hexacorallia</taxon>
        <taxon>Scleractinia</taxon>
        <taxon>Fungiina</taxon>
        <taxon>Poritidae</taxon>
        <taxon>Porites</taxon>
    </lineage>
</organism>
<sequence length="334" mass="37292">MSCLFAAFPEDVLEVLSLCSILVTPRTQKLKILIRPFCCNVSQEDRVTMIDTVLASLQDLAISPGIQDPSLNTAECVIKGHEPNLTDAGRKSYIIATMWLSFCFAFFLSPWLAIYTLIYFDNVKCHEKALYNALKWASVTMLIVELGLFIAASVLSGQSKAPAKCHILSILIIIMLEGLIAGGICSFKKIPELKNCKCAVLRVIIFILASMTSYHFCWVVIGVLMNVLWGVTVFLFIYVVIVFLIFVLYSYFRTSQRTGFKSTICYLPLLLPVVSLVTIAILNGPSFFSVKDATDGIMKTVILSVISAIMSWMLPHGRKNQSPVRMKTFRRLTV</sequence>
<comment type="caution">
    <text evidence="2">The sequence shown here is derived from an EMBL/GenBank/DDBJ whole genome shotgun (WGS) entry which is preliminary data.</text>
</comment>
<keyword evidence="1" id="KW-1133">Transmembrane helix</keyword>
<feature type="transmembrane region" description="Helical" evidence="1">
    <location>
        <begin position="227"/>
        <end position="252"/>
    </location>
</feature>
<protein>
    <submittedName>
        <fullName evidence="2">Uncharacterized protein</fullName>
    </submittedName>
</protein>
<feature type="transmembrane region" description="Helical" evidence="1">
    <location>
        <begin position="199"/>
        <end position="221"/>
    </location>
</feature>